<dbReference type="STRING" id="4572.M7YQG5"/>
<reference evidence="1" key="1">
    <citation type="journal article" date="2013" name="Nature">
        <title>Draft genome of the wheat A-genome progenitor Triticum urartu.</title>
        <authorList>
            <person name="Ling H.Q."/>
            <person name="Zhao S."/>
            <person name="Liu D."/>
            <person name="Wang J."/>
            <person name="Sun H."/>
            <person name="Zhang C."/>
            <person name="Fan H."/>
            <person name="Li D."/>
            <person name="Dong L."/>
            <person name="Tao Y."/>
            <person name="Gao C."/>
            <person name="Wu H."/>
            <person name="Li Y."/>
            <person name="Cui Y."/>
            <person name="Guo X."/>
            <person name="Zheng S."/>
            <person name="Wang B."/>
            <person name="Yu K."/>
            <person name="Liang Q."/>
            <person name="Yang W."/>
            <person name="Lou X."/>
            <person name="Chen J."/>
            <person name="Feng M."/>
            <person name="Jian J."/>
            <person name="Zhang X."/>
            <person name="Luo G."/>
            <person name="Jiang Y."/>
            <person name="Liu J."/>
            <person name="Wang Z."/>
            <person name="Sha Y."/>
            <person name="Zhang B."/>
            <person name="Wu H."/>
            <person name="Tang D."/>
            <person name="Shen Q."/>
            <person name="Xue P."/>
            <person name="Zou S."/>
            <person name="Wang X."/>
            <person name="Liu X."/>
            <person name="Wang F."/>
            <person name="Yang Y."/>
            <person name="An X."/>
            <person name="Dong Z."/>
            <person name="Zhang K."/>
            <person name="Zhang X."/>
            <person name="Luo M.C."/>
            <person name="Dvorak J."/>
            <person name="Tong Y."/>
            <person name="Wang J."/>
            <person name="Yang H."/>
            <person name="Li Z."/>
            <person name="Wang D."/>
            <person name="Zhang A."/>
            <person name="Wang J."/>
        </authorList>
    </citation>
    <scope>NUCLEOTIDE SEQUENCE</scope>
</reference>
<accession>M7YQG5</accession>
<evidence type="ECO:0000313" key="1">
    <source>
        <dbReference type="EMBL" id="EMS49662.1"/>
    </source>
</evidence>
<organism evidence="1">
    <name type="scientific">Triticum urartu</name>
    <name type="common">Red wild einkorn</name>
    <name type="synonym">Crithodium urartu</name>
    <dbReference type="NCBI Taxonomy" id="4572"/>
    <lineage>
        <taxon>Eukaryota</taxon>
        <taxon>Viridiplantae</taxon>
        <taxon>Streptophyta</taxon>
        <taxon>Embryophyta</taxon>
        <taxon>Tracheophyta</taxon>
        <taxon>Spermatophyta</taxon>
        <taxon>Magnoliopsida</taxon>
        <taxon>Liliopsida</taxon>
        <taxon>Poales</taxon>
        <taxon>Poaceae</taxon>
        <taxon>BOP clade</taxon>
        <taxon>Pooideae</taxon>
        <taxon>Triticodae</taxon>
        <taxon>Triticeae</taxon>
        <taxon>Triticinae</taxon>
        <taxon>Triticum</taxon>
    </lineage>
</organism>
<proteinExistence type="predicted"/>
<dbReference type="InterPro" id="IPR039226">
    <property type="entry name" value="Ski3/TTC37"/>
</dbReference>
<dbReference type="GO" id="GO:0006401">
    <property type="term" value="P:RNA catabolic process"/>
    <property type="evidence" value="ECO:0007669"/>
    <property type="project" value="InterPro"/>
</dbReference>
<protein>
    <submittedName>
        <fullName evidence="1">Uncharacterized protein</fullName>
    </submittedName>
</protein>
<name>M7YQG5_TRIUA</name>
<gene>
    <name evidence="1" type="ORF">TRIUR3_05708</name>
</gene>
<dbReference type="EMBL" id="KD240876">
    <property type="protein sequence ID" value="EMS49662.1"/>
    <property type="molecule type" value="Genomic_DNA"/>
</dbReference>
<dbReference type="PANTHER" id="PTHR15704">
    <property type="entry name" value="SUPERKILLER 3 PROTEIN-RELATED"/>
    <property type="match status" value="1"/>
</dbReference>
<sequence length="70" mass="7992">MSLFLSGGWWVQEALCDLLDAEGKESLELAVCKEAAGKSPRAFWAFRRLGYLQIFISSTVRDNRIWSTYC</sequence>
<dbReference type="PANTHER" id="PTHR15704:SF7">
    <property type="entry name" value="SUPERKILLER COMPLEX PROTEIN 3"/>
    <property type="match status" value="1"/>
</dbReference>
<dbReference type="GO" id="GO:0055087">
    <property type="term" value="C:Ski complex"/>
    <property type="evidence" value="ECO:0007669"/>
    <property type="project" value="InterPro"/>
</dbReference>
<dbReference type="eggNOG" id="KOG1127">
    <property type="taxonomic scope" value="Eukaryota"/>
</dbReference>
<dbReference type="AlphaFoldDB" id="M7YQG5"/>